<organism evidence="2 3">
    <name type="scientific">Serinicoccus chungangensis</name>
    <dbReference type="NCBI Taxonomy" id="767452"/>
    <lineage>
        <taxon>Bacteria</taxon>
        <taxon>Bacillati</taxon>
        <taxon>Actinomycetota</taxon>
        <taxon>Actinomycetes</taxon>
        <taxon>Micrococcales</taxon>
        <taxon>Ornithinimicrobiaceae</taxon>
        <taxon>Serinicoccus</taxon>
    </lineage>
</organism>
<reference evidence="2 3" key="1">
    <citation type="submission" date="2015-12" db="EMBL/GenBank/DDBJ databases">
        <title>Serinicoccus chungangenesis strain CD08_5 genome sequencing and assembly.</title>
        <authorList>
            <person name="Chander A.M."/>
            <person name="Kaur G."/>
            <person name="Nair G.R."/>
            <person name="Dhawan D.K."/>
            <person name="Kochhar R.K."/>
            <person name="Mayilraj S."/>
            <person name="Bhadada S.K."/>
        </authorList>
    </citation>
    <scope>NUCLEOTIDE SEQUENCE [LARGE SCALE GENOMIC DNA]</scope>
    <source>
        <strain evidence="2 3">CD08_5</strain>
    </source>
</reference>
<proteinExistence type="predicted"/>
<dbReference type="InterPro" id="IPR041698">
    <property type="entry name" value="Methyltransf_25"/>
</dbReference>
<evidence type="ECO:0000259" key="1">
    <source>
        <dbReference type="Pfam" id="PF13649"/>
    </source>
</evidence>
<name>A0A0W8I293_9MICO</name>
<keyword evidence="3" id="KW-1185">Reference proteome</keyword>
<evidence type="ECO:0000313" key="2">
    <source>
        <dbReference type="EMBL" id="KUG51652.1"/>
    </source>
</evidence>
<dbReference type="Gene3D" id="3.40.50.150">
    <property type="entry name" value="Vaccinia Virus protein VP39"/>
    <property type="match status" value="1"/>
</dbReference>
<protein>
    <recommendedName>
        <fullName evidence="1">Methyltransferase domain-containing protein</fullName>
    </recommendedName>
</protein>
<comment type="caution">
    <text evidence="2">The sequence shown here is derived from an EMBL/GenBank/DDBJ whole genome shotgun (WGS) entry which is preliminary data.</text>
</comment>
<dbReference type="Pfam" id="PF13649">
    <property type="entry name" value="Methyltransf_25"/>
    <property type="match status" value="1"/>
</dbReference>
<dbReference type="EMBL" id="LQBL01000032">
    <property type="protein sequence ID" value="KUG51652.1"/>
    <property type="molecule type" value="Genomic_DNA"/>
</dbReference>
<dbReference type="AlphaFoldDB" id="A0A0W8I293"/>
<evidence type="ECO:0000313" key="3">
    <source>
        <dbReference type="Proteomes" id="UP000054837"/>
    </source>
</evidence>
<dbReference type="InterPro" id="IPR029063">
    <property type="entry name" value="SAM-dependent_MTases_sf"/>
</dbReference>
<accession>A0A0W8I293</accession>
<dbReference type="Proteomes" id="UP000054837">
    <property type="component" value="Unassembled WGS sequence"/>
</dbReference>
<dbReference type="STRING" id="767452.AVL62_08945"/>
<sequence>MAPEEGYALNRDNWDGRAQVHAASAHYDLEGWVADPGRVGAVVRRDLQILAPHLPEALRDGGDGIPRLDGLDVCHLQCHLGTDTLGLARRGARCTGVDLSPASLRVARDLAERAGADIRYVEANVMDAAGAVGATFDHVHTSIGTLCWLQDLATWGAQVAALLRPGGTVLLRDSHPMINVMGDTDASTMTPAYTYFPLPQGEGFTYADGSTYTDGDSAPISQPRNVEWPHPVGEILGALLGAGLTLEHVGEHQDLPWPAHPAMTPEGEDWVLPEPWRSQVPVALSVVARRPA</sequence>
<feature type="domain" description="Methyltransferase" evidence="1">
    <location>
        <begin position="75"/>
        <end position="167"/>
    </location>
</feature>
<dbReference type="SUPFAM" id="SSF53335">
    <property type="entry name" value="S-adenosyl-L-methionine-dependent methyltransferases"/>
    <property type="match status" value="1"/>
</dbReference>
<dbReference type="CDD" id="cd02440">
    <property type="entry name" value="AdoMet_MTases"/>
    <property type="match status" value="1"/>
</dbReference>
<gene>
    <name evidence="2" type="ORF">AVL62_08945</name>
</gene>